<evidence type="ECO:0000313" key="1">
    <source>
        <dbReference type="EMBL" id="GBM72032.1"/>
    </source>
</evidence>
<reference evidence="1 2" key="1">
    <citation type="journal article" date="2019" name="Sci. Rep.">
        <title>Orb-weaving spider Araneus ventricosus genome elucidates the spidroin gene catalogue.</title>
        <authorList>
            <person name="Kono N."/>
            <person name="Nakamura H."/>
            <person name="Ohtoshi R."/>
            <person name="Moran D.A.P."/>
            <person name="Shinohara A."/>
            <person name="Yoshida Y."/>
            <person name="Fujiwara M."/>
            <person name="Mori M."/>
            <person name="Tomita M."/>
            <person name="Arakawa K."/>
        </authorList>
    </citation>
    <scope>NUCLEOTIDE SEQUENCE [LARGE SCALE GENOMIC DNA]</scope>
</reference>
<organism evidence="1 2">
    <name type="scientific">Araneus ventricosus</name>
    <name type="common">Orbweaver spider</name>
    <name type="synonym">Epeira ventricosa</name>
    <dbReference type="NCBI Taxonomy" id="182803"/>
    <lineage>
        <taxon>Eukaryota</taxon>
        <taxon>Metazoa</taxon>
        <taxon>Ecdysozoa</taxon>
        <taxon>Arthropoda</taxon>
        <taxon>Chelicerata</taxon>
        <taxon>Arachnida</taxon>
        <taxon>Araneae</taxon>
        <taxon>Araneomorphae</taxon>
        <taxon>Entelegynae</taxon>
        <taxon>Araneoidea</taxon>
        <taxon>Araneidae</taxon>
        <taxon>Araneus</taxon>
    </lineage>
</organism>
<gene>
    <name evidence="1" type="ORF">AVEN_89789_1</name>
</gene>
<accession>A0A4Y2I3I1</accession>
<keyword evidence="2" id="KW-1185">Reference proteome</keyword>
<name>A0A4Y2I3I1_ARAVE</name>
<evidence type="ECO:0000313" key="2">
    <source>
        <dbReference type="Proteomes" id="UP000499080"/>
    </source>
</evidence>
<protein>
    <submittedName>
        <fullName evidence="1">Uncharacterized protein</fullName>
    </submittedName>
</protein>
<dbReference type="EMBL" id="BGPR01002352">
    <property type="protein sequence ID" value="GBM72032.1"/>
    <property type="molecule type" value="Genomic_DNA"/>
</dbReference>
<proteinExistence type="predicted"/>
<sequence>MQCRYFCSTYFNGMCKYNNFGLRWSSKAYSNLSELLRDPPHPNVFAFIVGGIYQPEQFRRGVLALDCSGHSDDPRHLGSLLLLLLRALCRRIGIKPWTQSVESRMSTRHNLFSSLYHEAQNAPQLPSIQESLGENAPYA</sequence>
<dbReference type="AlphaFoldDB" id="A0A4Y2I3I1"/>
<dbReference type="Proteomes" id="UP000499080">
    <property type="component" value="Unassembled WGS sequence"/>
</dbReference>
<comment type="caution">
    <text evidence="1">The sequence shown here is derived from an EMBL/GenBank/DDBJ whole genome shotgun (WGS) entry which is preliminary data.</text>
</comment>